<sequence length="177" mass="20723">MWAAVQHRIALHLTAPFRGLSESQRKSTSNRCDLQTRELATPPLIHLDKGIFFYASCCLLHLVLYFDFVKCDTPLGSQPPEAFYICLMLLFLPHRLYAEWPITSKAFLVSWAHIWSRSRNVAYAGFVFLIITLFLIFCTYIFLWHCRALLSQRVKKSPKMSRALLWFQRLGEKHVEK</sequence>
<accession>A0A2T4C221</accession>
<dbReference type="OrthoDB" id="4896605at2759"/>
<keyword evidence="1" id="KW-0812">Transmembrane</keyword>
<organism evidence="2 3">
    <name type="scientific">Trichoderma longibrachiatum ATCC 18648</name>
    <dbReference type="NCBI Taxonomy" id="983965"/>
    <lineage>
        <taxon>Eukaryota</taxon>
        <taxon>Fungi</taxon>
        <taxon>Dikarya</taxon>
        <taxon>Ascomycota</taxon>
        <taxon>Pezizomycotina</taxon>
        <taxon>Sordariomycetes</taxon>
        <taxon>Hypocreomycetidae</taxon>
        <taxon>Hypocreales</taxon>
        <taxon>Hypocreaceae</taxon>
        <taxon>Trichoderma</taxon>
    </lineage>
</organism>
<reference evidence="2 3" key="1">
    <citation type="submission" date="2016-07" db="EMBL/GenBank/DDBJ databases">
        <title>Multiple horizontal gene transfer events from other fungi enriched the ability of initially mycotrophic Trichoderma (Ascomycota) to feed on dead plant biomass.</title>
        <authorList>
            <consortium name="DOE Joint Genome Institute"/>
            <person name="Aerts A."/>
            <person name="Atanasova L."/>
            <person name="Chenthamara K."/>
            <person name="Zhang J."/>
            <person name="Grujic M."/>
            <person name="Henrissat B."/>
            <person name="Kuo A."/>
            <person name="Salamov A."/>
            <person name="Lipzen A."/>
            <person name="Labutti K."/>
            <person name="Barry K."/>
            <person name="Miao Y."/>
            <person name="Rahimi M.J."/>
            <person name="Shen Q."/>
            <person name="Grigoriev I.V."/>
            <person name="Kubicek C.P."/>
            <person name="Druzhinina I.S."/>
        </authorList>
    </citation>
    <scope>NUCLEOTIDE SEQUENCE [LARGE SCALE GENOMIC DNA]</scope>
    <source>
        <strain evidence="2 3">ATCC 18648</strain>
    </source>
</reference>
<proteinExistence type="predicted"/>
<dbReference type="Proteomes" id="UP000240760">
    <property type="component" value="Unassembled WGS sequence"/>
</dbReference>
<keyword evidence="3" id="KW-1185">Reference proteome</keyword>
<feature type="transmembrane region" description="Helical" evidence="1">
    <location>
        <begin position="121"/>
        <end position="143"/>
    </location>
</feature>
<evidence type="ECO:0000256" key="1">
    <source>
        <dbReference type="SAM" id="Phobius"/>
    </source>
</evidence>
<keyword evidence="1" id="KW-0472">Membrane</keyword>
<gene>
    <name evidence="2" type="ORF">M440DRAFT_1356972</name>
</gene>
<evidence type="ECO:0000313" key="2">
    <source>
        <dbReference type="EMBL" id="PTB75610.1"/>
    </source>
</evidence>
<dbReference type="EMBL" id="KZ679133">
    <property type="protein sequence ID" value="PTB75610.1"/>
    <property type="molecule type" value="Genomic_DNA"/>
</dbReference>
<dbReference type="AlphaFoldDB" id="A0A2T4C221"/>
<protein>
    <submittedName>
        <fullName evidence="2">Uncharacterized protein</fullName>
    </submittedName>
</protein>
<keyword evidence="1" id="KW-1133">Transmembrane helix</keyword>
<feature type="transmembrane region" description="Helical" evidence="1">
    <location>
        <begin position="51"/>
        <end position="69"/>
    </location>
</feature>
<evidence type="ECO:0000313" key="3">
    <source>
        <dbReference type="Proteomes" id="UP000240760"/>
    </source>
</evidence>
<name>A0A2T4C221_TRILO</name>